<reference evidence="6 7" key="1">
    <citation type="submission" date="2019-07" db="EMBL/GenBank/DDBJ databases">
        <title>Qingshengfaniella alkalisoli gen. nov., sp. nov., isolated from saline soil.</title>
        <authorList>
            <person name="Xu L."/>
            <person name="Huang X.-X."/>
            <person name="Sun J.-Q."/>
        </authorList>
    </citation>
    <scope>NUCLEOTIDE SEQUENCE [LARGE SCALE GENOMIC DNA]</scope>
    <source>
        <strain evidence="6 7">DSM 27279</strain>
    </source>
</reference>
<dbReference type="Pfam" id="PF05400">
    <property type="entry name" value="FliT"/>
    <property type="match status" value="1"/>
</dbReference>
<evidence type="ECO:0000256" key="4">
    <source>
        <dbReference type="ARBA" id="ARBA00023186"/>
    </source>
</evidence>
<keyword evidence="3" id="KW-1005">Bacterial flagellum biogenesis</keyword>
<evidence type="ECO:0000256" key="1">
    <source>
        <dbReference type="ARBA" id="ARBA00004514"/>
    </source>
</evidence>
<dbReference type="InterPro" id="IPR008622">
    <property type="entry name" value="FliT"/>
</dbReference>
<comment type="subcellular location">
    <subcellularLocation>
        <location evidence="1">Cytoplasm</location>
        <location evidence="1">Cytosol</location>
    </subcellularLocation>
</comment>
<keyword evidence="6" id="KW-0966">Cell projection</keyword>
<sequence length="108" mass="12046">MFRLYAQASDVSERMLASAHESDWDEVLRLGGQYQSLVDGIRALGDMAALDDAQRARKYALLLRLIENDAQIRDLAVPSLQRLGALINTLRHQHVLGKAYGQGEAVLR</sequence>
<dbReference type="EMBL" id="VLTJ01000020">
    <property type="protein sequence ID" value="TSH95832.1"/>
    <property type="molecule type" value="Genomic_DNA"/>
</dbReference>
<dbReference type="GO" id="GO:0044781">
    <property type="term" value="P:bacterial-type flagellum organization"/>
    <property type="evidence" value="ECO:0007669"/>
    <property type="project" value="UniProtKB-KW"/>
</dbReference>
<evidence type="ECO:0000256" key="3">
    <source>
        <dbReference type="ARBA" id="ARBA00022795"/>
    </source>
</evidence>
<organism evidence="6 7">
    <name type="scientific">Verticiella sediminum</name>
    <dbReference type="NCBI Taxonomy" id="1247510"/>
    <lineage>
        <taxon>Bacteria</taxon>
        <taxon>Pseudomonadati</taxon>
        <taxon>Pseudomonadota</taxon>
        <taxon>Betaproteobacteria</taxon>
        <taxon>Burkholderiales</taxon>
        <taxon>Alcaligenaceae</taxon>
        <taxon>Verticiella</taxon>
    </lineage>
</organism>
<evidence type="ECO:0000256" key="2">
    <source>
        <dbReference type="ARBA" id="ARBA00022490"/>
    </source>
</evidence>
<name>A0A556ASB0_9BURK</name>
<gene>
    <name evidence="6" type="ORF">FOZ76_09640</name>
</gene>
<proteinExistence type="predicted"/>
<dbReference type="Proteomes" id="UP000318405">
    <property type="component" value="Unassembled WGS sequence"/>
</dbReference>
<evidence type="ECO:0000313" key="6">
    <source>
        <dbReference type="EMBL" id="TSH95832.1"/>
    </source>
</evidence>
<dbReference type="AlphaFoldDB" id="A0A556ASB0"/>
<keyword evidence="2" id="KW-0963">Cytoplasm</keyword>
<accession>A0A556ASB0</accession>
<evidence type="ECO:0000256" key="5">
    <source>
        <dbReference type="ARBA" id="ARBA00093797"/>
    </source>
</evidence>
<dbReference type="Gene3D" id="1.20.58.380">
    <property type="entry name" value="Flagellar protein flit"/>
    <property type="match status" value="1"/>
</dbReference>
<keyword evidence="6" id="KW-0282">Flagellum</keyword>
<keyword evidence="4" id="KW-0143">Chaperone</keyword>
<evidence type="ECO:0000313" key="7">
    <source>
        <dbReference type="Proteomes" id="UP000318405"/>
    </source>
</evidence>
<keyword evidence="6" id="KW-0969">Cilium</keyword>
<keyword evidence="7" id="KW-1185">Reference proteome</keyword>
<protein>
    <recommendedName>
        <fullName evidence="5">Flagellar protein FliT</fullName>
    </recommendedName>
</protein>
<dbReference type="OrthoDB" id="8687480at2"/>
<comment type="caution">
    <text evidence="6">The sequence shown here is derived from an EMBL/GenBank/DDBJ whole genome shotgun (WGS) entry which is preliminary data.</text>
</comment>